<keyword evidence="3" id="KW-0131">Cell cycle</keyword>
<organism evidence="8 9">
    <name type="scientific">Toxocara canis</name>
    <name type="common">Canine roundworm</name>
    <dbReference type="NCBI Taxonomy" id="6265"/>
    <lineage>
        <taxon>Eukaryota</taxon>
        <taxon>Metazoa</taxon>
        <taxon>Ecdysozoa</taxon>
        <taxon>Nematoda</taxon>
        <taxon>Chromadorea</taxon>
        <taxon>Rhabditida</taxon>
        <taxon>Spirurina</taxon>
        <taxon>Ascaridomorpha</taxon>
        <taxon>Ascaridoidea</taxon>
        <taxon>Toxocaridae</taxon>
        <taxon>Toxocara</taxon>
    </lineage>
</organism>
<feature type="domain" description="Cyclin-like" evidence="5">
    <location>
        <begin position="85"/>
        <end position="170"/>
    </location>
</feature>
<dbReference type="Pfam" id="PF02984">
    <property type="entry name" value="Cyclin_C"/>
    <property type="match status" value="1"/>
</dbReference>
<dbReference type="InterPro" id="IPR039361">
    <property type="entry name" value="Cyclin"/>
</dbReference>
<keyword evidence="2 4" id="KW-0195">Cyclin</keyword>
<evidence type="ECO:0000313" key="7">
    <source>
        <dbReference type="EMBL" id="VDM49338.1"/>
    </source>
</evidence>
<dbReference type="InterPro" id="IPR036915">
    <property type="entry name" value="Cyclin-like_sf"/>
</dbReference>
<dbReference type="WBParaSite" id="TCNE_0001802101-mRNA-1">
    <property type="protein sequence ID" value="TCNE_0001802101-mRNA-1"/>
    <property type="gene ID" value="TCNE_0001802101"/>
</dbReference>
<reference evidence="9" key="1">
    <citation type="submission" date="2016-06" db="UniProtKB">
        <authorList>
            <consortium name="WormBaseParasite"/>
        </authorList>
    </citation>
    <scope>IDENTIFICATION</scope>
</reference>
<dbReference type="PANTHER" id="PTHR10177">
    <property type="entry name" value="CYCLINS"/>
    <property type="match status" value="1"/>
</dbReference>
<dbReference type="InterPro" id="IPR004367">
    <property type="entry name" value="Cyclin_C-dom"/>
</dbReference>
<comment type="similarity">
    <text evidence="4">Belongs to the cyclin family.</text>
</comment>
<dbReference type="GO" id="GO:0044772">
    <property type="term" value="P:mitotic cell cycle phase transition"/>
    <property type="evidence" value="ECO:0007669"/>
    <property type="project" value="InterPro"/>
</dbReference>
<feature type="domain" description="Cyclin-like" evidence="5">
    <location>
        <begin position="183"/>
        <end position="264"/>
    </location>
</feature>
<keyword evidence="1" id="KW-0132">Cell division</keyword>
<dbReference type="SUPFAM" id="SSF47954">
    <property type="entry name" value="Cyclin-like"/>
    <property type="match status" value="2"/>
</dbReference>
<keyword evidence="8" id="KW-1185">Reference proteome</keyword>
<evidence type="ECO:0000256" key="3">
    <source>
        <dbReference type="ARBA" id="ARBA00023306"/>
    </source>
</evidence>
<evidence type="ECO:0000259" key="5">
    <source>
        <dbReference type="SMART" id="SM00385"/>
    </source>
</evidence>
<gene>
    <name evidence="7" type="ORF">TCNE_LOCUS18017</name>
</gene>
<name>A0A183VB97_TOXCA</name>
<sequence>MGERQCPAVRVLETVLLFRVIPIFKVDGCPNYDYDVENRNDPNAVSIYAVDIFRYHVSREKNFHIGDYLKRQKGLKRSSRAVLVDWLVDMQQNLELTHETLYLSVKLMDVYFDRVPNVTNHHMQLIAASALFIASKFEERWIPLIDDLIYSCEKVFTRNHLVRMEQKMLRAIRFDIGCPLSYSFLRRYGKVCKYDMRLLTLARYILETSLLFYEFVPVSDSLMAAASLLLAVRIAKLGDWNTVLVKYSGYRVEDVEPLMWSLNHMMLLRPRIYVAMTAVYRKYSDP</sequence>
<reference evidence="7 8" key="2">
    <citation type="submission" date="2018-11" db="EMBL/GenBank/DDBJ databases">
        <authorList>
            <consortium name="Pathogen Informatics"/>
        </authorList>
    </citation>
    <scope>NUCLEOTIDE SEQUENCE [LARGE SCALE GENOMIC DNA]</scope>
</reference>
<evidence type="ECO:0000256" key="2">
    <source>
        <dbReference type="ARBA" id="ARBA00023127"/>
    </source>
</evidence>
<feature type="domain" description="Cyclin C-terminal" evidence="6">
    <location>
        <begin position="179"/>
        <end position="286"/>
    </location>
</feature>
<dbReference type="EMBL" id="UYWY01025036">
    <property type="protein sequence ID" value="VDM49338.1"/>
    <property type="molecule type" value="Genomic_DNA"/>
</dbReference>
<evidence type="ECO:0000256" key="1">
    <source>
        <dbReference type="ARBA" id="ARBA00022618"/>
    </source>
</evidence>
<evidence type="ECO:0000256" key="4">
    <source>
        <dbReference type="RuleBase" id="RU000383"/>
    </source>
</evidence>
<dbReference type="InterPro" id="IPR013763">
    <property type="entry name" value="Cyclin-like_dom"/>
</dbReference>
<dbReference type="InterPro" id="IPR046965">
    <property type="entry name" value="Cyclin_A/B-like"/>
</dbReference>
<evidence type="ECO:0000313" key="9">
    <source>
        <dbReference type="WBParaSite" id="TCNE_0001802101-mRNA-1"/>
    </source>
</evidence>
<protein>
    <submittedName>
        <fullName evidence="9">G2/mitotic-specific cyclin-B3</fullName>
    </submittedName>
</protein>
<dbReference type="PIRSF" id="PIRSF001771">
    <property type="entry name" value="Cyclin_A_B_D_E"/>
    <property type="match status" value="1"/>
</dbReference>
<dbReference type="GO" id="GO:0051301">
    <property type="term" value="P:cell division"/>
    <property type="evidence" value="ECO:0007669"/>
    <property type="project" value="UniProtKB-KW"/>
</dbReference>
<evidence type="ECO:0000313" key="8">
    <source>
        <dbReference type="Proteomes" id="UP000050794"/>
    </source>
</evidence>
<dbReference type="GO" id="GO:0016538">
    <property type="term" value="F:cyclin-dependent protein serine/threonine kinase regulator activity"/>
    <property type="evidence" value="ECO:0007669"/>
    <property type="project" value="InterPro"/>
</dbReference>
<dbReference type="AlphaFoldDB" id="A0A183VB97"/>
<dbReference type="SMART" id="SM01332">
    <property type="entry name" value="Cyclin_C"/>
    <property type="match status" value="1"/>
</dbReference>
<dbReference type="FunFam" id="1.10.472.10:FF:000001">
    <property type="entry name" value="G2/mitotic-specific cyclin"/>
    <property type="match status" value="1"/>
</dbReference>
<accession>A0A183VB97</accession>
<dbReference type="Proteomes" id="UP000050794">
    <property type="component" value="Unassembled WGS sequence"/>
</dbReference>
<dbReference type="Pfam" id="PF00134">
    <property type="entry name" value="Cyclin_N"/>
    <property type="match status" value="1"/>
</dbReference>
<dbReference type="SMART" id="SM00385">
    <property type="entry name" value="CYCLIN"/>
    <property type="match status" value="2"/>
</dbReference>
<proteinExistence type="inferred from homology"/>
<dbReference type="Gene3D" id="1.10.472.10">
    <property type="entry name" value="Cyclin-like"/>
    <property type="match status" value="2"/>
</dbReference>
<evidence type="ECO:0000259" key="6">
    <source>
        <dbReference type="SMART" id="SM01332"/>
    </source>
</evidence>
<dbReference type="InterPro" id="IPR006671">
    <property type="entry name" value="Cyclin_N"/>
</dbReference>